<evidence type="ECO:0000256" key="5">
    <source>
        <dbReference type="ARBA" id="ARBA00023098"/>
    </source>
</evidence>
<reference evidence="8 9" key="1">
    <citation type="journal article" date="2012" name="Genome Biol.">
        <title>The genome of the polar eukaryotic microalga coccomyxa subellipsoidea reveals traits of cold adaptation.</title>
        <authorList>
            <person name="Blanc G."/>
            <person name="Agarkova I."/>
            <person name="Grimwood J."/>
            <person name="Kuo A."/>
            <person name="Brueggeman A."/>
            <person name="Dunigan D."/>
            <person name="Gurnon J."/>
            <person name="Ladunga I."/>
            <person name="Lindquist E."/>
            <person name="Lucas S."/>
            <person name="Pangilinan J."/>
            <person name="Proschold T."/>
            <person name="Salamov A."/>
            <person name="Schmutz J."/>
            <person name="Weeks D."/>
            <person name="Yamada T."/>
            <person name="Claverie J.M."/>
            <person name="Grigoriev I."/>
            <person name="Van Etten J."/>
            <person name="Lomsadze A."/>
            <person name="Borodovsky M."/>
        </authorList>
    </citation>
    <scope>NUCLEOTIDE SEQUENCE [LARGE SCALE GENOMIC DNA]</scope>
    <source>
        <strain evidence="8 9">C-169</strain>
    </source>
</reference>
<evidence type="ECO:0000256" key="6">
    <source>
        <dbReference type="ARBA" id="ARBA00023180"/>
    </source>
</evidence>
<proteinExistence type="inferred from homology"/>
<dbReference type="GO" id="GO:0005576">
    <property type="term" value="C:extracellular region"/>
    <property type="evidence" value="ECO:0007669"/>
    <property type="project" value="TreeGrafter"/>
</dbReference>
<dbReference type="eggNOG" id="KOG3774">
    <property type="taxonomic scope" value="Eukaryota"/>
</dbReference>
<keyword evidence="9" id="KW-1185">Reference proteome</keyword>
<gene>
    <name evidence="8" type="ORF">COCSUDRAFT_31115</name>
</gene>
<evidence type="ECO:0000256" key="7">
    <source>
        <dbReference type="RuleBase" id="RU364138"/>
    </source>
</evidence>
<comment type="similarity">
    <text evidence="1 7">Belongs to the phospholipase B-like family.</text>
</comment>
<evidence type="ECO:0000256" key="2">
    <source>
        <dbReference type="ARBA" id="ARBA00022729"/>
    </source>
</evidence>
<name>I0YMY4_COCSC</name>
<protein>
    <recommendedName>
        <fullName evidence="7">Phospholipase B-like</fullName>
        <ecNumber evidence="7">3.1.1.-</ecNumber>
    </recommendedName>
</protein>
<dbReference type="OrthoDB" id="419508at2759"/>
<dbReference type="EMBL" id="AGSI01000018">
    <property type="protein sequence ID" value="EIE19753.1"/>
    <property type="molecule type" value="Genomic_DNA"/>
</dbReference>
<evidence type="ECO:0000256" key="3">
    <source>
        <dbReference type="ARBA" id="ARBA00022801"/>
    </source>
</evidence>
<comment type="function">
    <text evidence="7">Putative phospholipase.</text>
</comment>
<dbReference type="AlphaFoldDB" id="I0YMY4"/>
<dbReference type="GeneID" id="17037725"/>
<keyword evidence="2" id="KW-0732">Signal</keyword>
<dbReference type="PANTHER" id="PTHR12370:SF3">
    <property type="entry name" value="PHOSPHOLIPASE B-LIKE 2-RELATED"/>
    <property type="match status" value="1"/>
</dbReference>
<evidence type="ECO:0000313" key="9">
    <source>
        <dbReference type="Proteomes" id="UP000007264"/>
    </source>
</evidence>
<accession>I0YMY4</accession>
<dbReference type="KEGG" id="csl:COCSUDRAFT_31115"/>
<keyword evidence="4 7" id="KW-0442">Lipid degradation</keyword>
<organism evidence="8 9">
    <name type="scientific">Coccomyxa subellipsoidea (strain C-169)</name>
    <name type="common">Green microalga</name>
    <dbReference type="NCBI Taxonomy" id="574566"/>
    <lineage>
        <taxon>Eukaryota</taxon>
        <taxon>Viridiplantae</taxon>
        <taxon>Chlorophyta</taxon>
        <taxon>core chlorophytes</taxon>
        <taxon>Trebouxiophyceae</taxon>
        <taxon>Trebouxiophyceae incertae sedis</taxon>
        <taxon>Coccomyxaceae</taxon>
        <taxon>Coccomyxa</taxon>
        <taxon>Coccomyxa subellipsoidea</taxon>
    </lineage>
</organism>
<comment type="caution">
    <text evidence="8">The sequence shown here is derived from an EMBL/GenBank/DDBJ whole genome shotgun (WGS) entry which is preliminary data.</text>
</comment>
<evidence type="ECO:0000313" key="8">
    <source>
        <dbReference type="EMBL" id="EIE19753.1"/>
    </source>
</evidence>
<dbReference type="RefSeq" id="XP_005644297.1">
    <property type="nucleotide sequence ID" value="XM_005644240.1"/>
</dbReference>
<dbReference type="GO" id="GO:0009395">
    <property type="term" value="P:phospholipid catabolic process"/>
    <property type="evidence" value="ECO:0007669"/>
    <property type="project" value="TreeGrafter"/>
</dbReference>
<sequence length="449" mass="50341">MFAAGFLEGFISAERIHDYWSNTHEYFVKGMNASLEAPLTWLEEQEGWARAKVAEHQDSAYWQMLGLILQQFDGLYTGEILILTGEIYDLLEAQSAGLRDSAPDHQSATQVFHDMALKGRCSALITVTPDFSNLFMGHSTWDSYSQMTKVFKHYSFQLRLPGVAAQRMSFSSYPGELFSDDDLYMMDSKLVVISTTNKMFNTTLYEALTPKTLVSWQRVRVANALALSGEQWVSFLDYHNSGTYNNQYMVLDLKRFTPGKELPAGLLWVAEQIPGLVASADLTEQLARGYFPSYNIPYFPQEMRERLAARGPEFSNSVAWLSYQLTPRASIFRRDAASVASLDDMRHIMRSNNFTNDKLSHGSPLAAVCARGDLDTALPDARGCFDTKVTSYDLALDLQADAITGPTTQGGMPAFKWTAPFSSVPHAGMPRVFDFEFERQRPLLSTAVA</sequence>
<dbReference type="GO" id="GO:0004620">
    <property type="term" value="F:phospholipase activity"/>
    <property type="evidence" value="ECO:0007669"/>
    <property type="project" value="InterPro"/>
</dbReference>
<keyword evidence="5 7" id="KW-0443">Lipid metabolism</keyword>
<keyword evidence="3 7" id="KW-0378">Hydrolase</keyword>
<keyword evidence="6" id="KW-0325">Glycoprotein</keyword>
<dbReference type="Proteomes" id="UP000007264">
    <property type="component" value="Unassembled WGS sequence"/>
</dbReference>
<dbReference type="InterPro" id="IPR007000">
    <property type="entry name" value="PLipase_B-like"/>
</dbReference>
<dbReference type="PANTHER" id="PTHR12370">
    <property type="entry name" value="PHOSPHOLIPASE B-RELATED"/>
    <property type="match status" value="1"/>
</dbReference>
<dbReference type="EC" id="3.1.1.-" evidence="7"/>
<dbReference type="Pfam" id="PF04916">
    <property type="entry name" value="Phospholip_B"/>
    <property type="match status" value="1"/>
</dbReference>
<evidence type="ECO:0000256" key="1">
    <source>
        <dbReference type="ARBA" id="ARBA00007835"/>
    </source>
</evidence>
<evidence type="ECO:0000256" key="4">
    <source>
        <dbReference type="ARBA" id="ARBA00022963"/>
    </source>
</evidence>
<dbReference type="Gene3D" id="3.60.60.30">
    <property type="match status" value="1"/>
</dbReference>